<dbReference type="PROSITE" id="PS50048">
    <property type="entry name" value="ZN2_CY6_FUNGAL_2"/>
    <property type="match status" value="1"/>
</dbReference>
<dbReference type="GO" id="GO:0000981">
    <property type="term" value="F:DNA-binding transcription factor activity, RNA polymerase II-specific"/>
    <property type="evidence" value="ECO:0007669"/>
    <property type="project" value="InterPro"/>
</dbReference>
<accession>W7N1U8</accession>
<dbReference type="eggNOG" id="ENOG502QWIS">
    <property type="taxonomic scope" value="Eukaryota"/>
</dbReference>
<evidence type="ECO:0000259" key="3">
    <source>
        <dbReference type="PROSITE" id="PS50048"/>
    </source>
</evidence>
<feature type="domain" description="Zn(2)-C6 fungal-type" evidence="3">
    <location>
        <begin position="28"/>
        <end position="58"/>
    </location>
</feature>
<dbReference type="PANTHER" id="PTHR38791:SF12">
    <property type="entry name" value="TRANSCRIPTION FACTOR DOMAIN-CONTAINING PROTEIN-RELATED"/>
    <property type="match status" value="1"/>
</dbReference>
<dbReference type="SUPFAM" id="SSF57701">
    <property type="entry name" value="Zn2/Cys6 DNA-binding domain"/>
    <property type="match status" value="1"/>
</dbReference>
<keyword evidence="5" id="KW-1185">Reference proteome</keyword>
<proteinExistence type="predicted"/>
<dbReference type="SMART" id="SM00066">
    <property type="entry name" value="GAL4"/>
    <property type="match status" value="1"/>
</dbReference>
<dbReference type="InterPro" id="IPR001138">
    <property type="entry name" value="Zn2Cys6_DnaBD"/>
</dbReference>
<evidence type="ECO:0000256" key="1">
    <source>
        <dbReference type="ARBA" id="ARBA00023242"/>
    </source>
</evidence>
<keyword evidence="1" id="KW-0539">Nucleus</keyword>
<protein>
    <recommendedName>
        <fullName evidence="3">Zn(2)-C6 fungal-type domain-containing protein</fullName>
    </recommendedName>
</protein>
<gene>
    <name evidence="4" type="ORF">FVEG_12411</name>
</gene>
<dbReference type="Gene3D" id="4.10.240.10">
    <property type="entry name" value="Zn(2)-C6 fungal-type DNA-binding domain"/>
    <property type="match status" value="1"/>
</dbReference>
<dbReference type="CDD" id="cd00067">
    <property type="entry name" value="GAL4"/>
    <property type="match status" value="1"/>
</dbReference>
<dbReference type="RefSeq" id="XP_018760311.1">
    <property type="nucleotide sequence ID" value="XM_018901758.1"/>
</dbReference>
<dbReference type="GeneID" id="30069858"/>
<dbReference type="PANTHER" id="PTHR38791">
    <property type="entry name" value="ZN(II)2CYS6 TRANSCRIPTION FACTOR (EUROFUNG)-RELATED-RELATED"/>
    <property type="match status" value="1"/>
</dbReference>
<dbReference type="InterPro" id="IPR021858">
    <property type="entry name" value="Fun_TF"/>
</dbReference>
<organism evidence="4 5">
    <name type="scientific">Gibberella moniliformis (strain M3125 / FGSC 7600)</name>
    <name type="common">Maize ear and stalk rot fungus</name>
    <name type="synonym">Fusarium verticillioides</name>
    <dbReference type="NCBI Taxonomy" id="334819"/>
    <lineage>
        <taxon>Eukaryota</taxon>
        <taxon>Fungi</taxon>
        <taxon>Dikarya</taxon>
        <taxon>Ascomycota</taxon>
        <taxon>Pezizomycotina</taxon>
        <taxon>Sordariomycetes</taxon>
        <taxon>Hypocreomycetidae</taxon>
        <taxon>Hypocreales</taxon>
        <taxon>Nectriaceae</taxon>
        <taxon>Fusarium</taxon>
        <taxon>Fusarium fujikuroi species complex</taxon>
    </lineage>
</organism>
<name>W7N1U8_GIBM7</name>
<evidence type="ECO:0000313" key="4">
    <source>
        <dbReference type="EMBL" id="EWG54120.1"/>
    </source>
</evidence>
<dbReference type="OrthoDB" id="2991872at2759"/>
<dbReference type="PROSITE" id="PS00463">
    <property type="entry name" value="ZN2_CY6_FUNGAL_1"/>
    <property type="match status" value="1"/>
</dbReference>
<dbReference type="STRING" id="334819.W7N1U8"/>
<dbReference type="KEGG" id="fvr:FVEG_12411"/>
<dbReference type="Pfam" id="PF11951">
    <property type="entry name" value="Fungal_trans_2"/>
    <property type="match status" value="1"/>
</dbReference>
<dbReference type="AlphaFoldDB" id="W7N1U8"/>
<dbReference type="InterPro" id="IPR053175">
    <property type="entry name" value="DHMBA_Reg_Transcription_Factor"/>
</dbReference>
<dbReference type="EMBL" id="CM000581">
    <property type="protein sequence ID" value="EWG54120.1"/>
    <property type="molecule type" value="Genomic_DNA"/>
</dbReference>
<evidence type="ECO:0000313" key="5">
    <source>
        <dbReference type="Proteomes" id="UP000009096"/>
    </source>
</evidence>
<evidence type="ECO:0000256" key="2">
    <source>
        <dbReference type="SAM" id="MobiDB-lite"/>
    </source>
</evidence>
<feature type="region of interest" description="Disordered" evidence="2">
    <location>
        <begin position="1"/>
        <end position="20"/>
    </location>
</feature>
<dbReference type="Proteomes" id="UP000009096">
    <property type="component" value="Chromosome 4"/>
</dbReference>
<dbReference type="EMBL" id="DS022260">
    <property type="protein sequence ID" value="EWG54120.1"/>
    <property type="molecule type" value="Genomic_DNA"/>
</dbReference>
<dbReference type="VEuPathDB" id="FungiDB:FVEG_12411"/>
<dbReference type="InterPro" id="IPR036864">
    <property type="entry name" value="Zn2-C6_fun-type_DNA-bd_sf"/>
</dbReference>
<dbReference type="Pfam" id="PF00172">
    <property type="entry name" value="Zn_clus"/>
    <property type="match status" value="1"/>
</dbReference>
<reference evidence="4 5" key="1">
    <citation type="journal article" date="2010" name="Nature">
        <title>Comparative genomics reveals mobile pathogenicity chromosomes in Fusarium.</title>
        <authorList>
            <person name="Ma L.J."/>
            <person name="van der Does H.C."/>
            <person name="Borkovich K.A."/>
            <person name="Coleman J.J."/>
            <person name="Daboussi M.J."/>
            <person name="Di Pietro A."/>
            <person name="Dufresne M."/>
            <person name="Freitag M."/>
            <person name="Grabherr M."/>
            <person name="Henrissat B."/>
            <person name="Houterman P.M."/>
            <person name="Kang S."/>
            <person name="Shim W.B."/>
            <person name="Woloshuk C."/>
            <person name="Xie X."/>
            <person name="Xu J.R."/>
            <person name="Antoniw J."/>
            <person name="Baker S.E."/>
            <person name="Bluhm B.H."/>
            <person name="Breakspear A."/>
            <person name="Brown D.W."/>
            <person name="Butchko R.A."/>
            <person name="Chapman S."/>
            <person name="Coulson R."/>
            <person name="Coutinho P.M."/>
            <person name="Danchin E.G."/>
            <person name="Diener A."/>
            <person name="Gale L.R."/>
            <person name="Gardiner D.M."/>
            <person name="Goff S."/>
            <person name="Hammond-Kosack K.E."/>
            <person name="Hilburn K."/>
            <person name="Hua-Van A."/>
            <person name="Jonkers W."/>
            <person name="Kazan K."/>
            <person name="Kodira C.D."/>
            <person name="Koehrsen M."/>
            <person name="Kumar L."/>
            <person name="Lee Y.H."/>
            <person name="Li L."/>
            <person name="Manners J.M."/>
            <person name="Miranda-Saavedra D."/>
            <person name="Mukherjee M."/>
            <person name="Park G."/>
            <person name="Park J."/>
            <person name="Park S.Y."/>
            <person name="Proctor R.H."/>
            <person name="Regev A."/>
            <person name="Ruiz-Roldan M.C."/>
            <person name="Sain D."/>
            <person name="Sakthikumar S."/>
            <person name="Sykes S."/>
            <person name="Schwartz D.C."/>
            <person name="Turgeon B.G."/>
            <person name="Wapinski I."/>
            <person name="Yoder O."/>
            <person name="Young S."/>
            <person name="Zeng Q."/>
            <person name="Zhou S."/>
            <person name="Galagan J."/>
            <person name="Cuomo C.A."/>
            <person name="Kistler H.C."/>
            <person name="Rep M."/>
        </authorList>
    </citation>
    <scope>NUCLEOTIDE SEQUENCE [LARGE SCALE GENOMIC DNA]</scope>
    <source>
        <strain evidence="5">M3125 / FGSC 7600</strain>
    </source>
</reference>
<sequence length="526" mass="59515">MDCQQRPSFKGAKYPTKHRRHYPRSRSGCLVCRSKHKKCDETKPYCRYCIRTAQTCIWPDEDEPGKAQLQNCSDNSSDTNSNTDTGSAITMPGLFMPASQVQILKRFFFDWSTHANIPSGHTLSWYSRLPQIYANSSVDSLLHKSINALANASYGQRFNSYQALKDATKLYGESIHMLRDKMHDIVDSSHYCEVMNAIMVLGIYEGLVDESIALEGSWVSHISGGCTLLELRGQGNIIDSPAEYEVSIFILMQMIHIGLVTGQGLSIPWASVKDLCLPRLPYFYAHTQLIYQSACLCMEWRTALLTYKKDQDVTQLSAIISQALALDKQLEDWAKSVPSSAKYAVELMLTDTQLEWLKPLLNTRWRPLNLHSYSSLSNQILWRFYWMVRAILSQALLFTNSLFEQRKVTPSPILCPTETESKLISFTDSLCESCLSTFISIVKQDPQYYSAEAIPNVLGYITLQVLPTIGLCLEQVDIIGIDLSTRREWVARMRHFLRVNLGIAKGATAIPPSLNSNIPIQIWGFS</sequence>
<dbReference type="GO" id="GO:0008270">
    <property type="term" value="F:zinc ion binding"/>
    <property type="evidence" value="ECO:0007669"/>
    <property type="project" value="InterPro"/>
</dbReference>